<dbReference type="InterPro" id="IPR009072">
    <property type="entry name" value="Histone-fold"/>
</dbReference>
<reference evidence="1 2" key="1">
    <citation type="journal article" date="2017" name="ISME J.">
        <title>Potential for microbial H2 and metal transformations associated with novel bacteria and archaea in deep terrestrial subsurface sediments.</title>
        <authorList>
            <person name="Hernsdorf A.W."/>
            <person name="Amano Y."/>
            <person name="Miyakawa K."/>
            <person name="Ise K."/>
            <person name="Suzuki Y."/>
            <person name="Anantharaman K."/>
            <person name="Probst A."/>
            <person name="Burstein D."/>
            <person name="Thomas B.C."/>
            <person name="Banfield J.F."/>
        </authorList>
    </citation>
    <scope>NUCLEOTIDE SEQUENCE [LARGE SCALE GENOMIC DNA]</scope>
    <source>
        <strain evidence="1">HGW-Wallbacteria-1</strain>
    </source>
</reference>
<accession>A0A2N1PJL0</accession>
<comment type="caution">
    <text evidence="1">The sequence shown here is derived from an EMBL/GenBank/DDBJ whole genome shotgun (WGS) entry which is preliminary data.</text>
</comment>
<dbReference type="AlphaFoldDB" id="A0A2N1PJL0"/>
<protein>
    <submittedName>
        <fullName evidence="1">Uncharacterized protein</fullName>
    </submittedName>
</protein>
<dbReference type="Proteomes" id="UP000233256">
    <property type="component" value="Unassembled WGS sequence"/>
</dbReference>
<evidence type="ECO:0000313" key="1">
    <source>
        <dbReference type="EMBL" id="PKK88524.1"/>
    </source>
</evidence>
<evidence type="ECO:0000313" key="2">
    <source>
        <dbReference type="Proteomes" id="UP000233256"/>
    </source>
</evidence>
<dbReference type="Gene3D" id="1.10.20.10">
    <property type="entry name" value="Histone, subunit A"/>
    <property type="match status" value="1"/>
</dbReference>
<organism evidence="1 2">
    <name type="scientific">Candidatus Wallbacteria bacterium HGW-Wallbacteria-1</name>
    <dbReference type="NCBI Taxonomy" id="2013854"/>
    <lineage>
        <taxon>Bacteria</taxon>
        <taxon>Candidatus Walliibacteriota</taxon>
    </lineage>
</organism>
<dbReference type="SUPFAM" id="SSF47113">
    <property type="entry name" value="Histone-fold"/>
    <property type="match status" value="1"/>
</dbReference>
<dbReference type="GO" id="GO:0046982">
    <property type="term" value="F:protein heterodimerization activity"/>
    <property type="evidence" value="ECO:0007669"/>
    <property type="project" value="InterPro"/>
</dbReference>
<name>A0A2N1PJL0_9BACT</name>
<dbReference type="EMBL" id="PGXC01000043">
    <property type="protein sequence ID" value="PKK88524.1"/>
    <property type="molecule type" value="Genomic_DNA"/>
</dbReference>
<proteinExistence type="predicted"/>
<sequence>MKANSSLRVGKDAVADFLTRLNTLSEAIVKAAEANAINQNRKTIMADDIKEAMTTVTGSTSDLPFLFKQIETLSAKDTADLSALIREWVESH</sequence>
<gene>
    <name evidence="1" type="ORF">CVV64_18395</name>
</gene>